<dbReference type="GO" id="GO:0017000">
    <property type="term" value="P:antibiotic biosynthetic process"/>
    <property type="evidence" value="ECO:0007669"/>
    <property type="project" value="UniProtKB-KW"/>
</dbReference>
<dbReference type="SUPFAM" id="SSF51197">
    <property type="entry name" value="Clavaminate synthase-like"/>
    <property type="match status" value="1"/>
</dbReference>
<evidence type="ECO:0000313" key="7">
    <source>
        <dbReference type="Proteomes" id="UP000053398"/>
    </source>
</evidence>
<sequence length="301" mass="33292">MHGEIAEQPDAPHMRRRQELLCGSHRFPEPGPVTTASAAGFLPAGVPGLLADLAERGFAMRQLDRPLDTCEFRALGDVLGSPIPETDEQVRPFVEDGVVLNLISRHTETADVGLQPFATNYLSLHTEGSGRPVAQQPRYLVLMCREPGDGDGTAQTVLTPMAGVAARLAPEHTRTLARTCYRHTGGDPWIARDQDGRTVFSFRDFMGQTLRWTHDGHATDARTVDDALRALLDAMYHPDGMVAVRWQPGLLVVFDNTFFFHGRTARVGPLKEPRHLMRLRVATARPAGTEEPIDQRRAEHV</sequence>
<protein>
    <recommendedName>
        <fullName evidence="5">TauD/TfdA-like domain-containing protein</fullName>
    </recommendedName>
</protein>
<dbReference type="InterPro" id="IPR042098">
    <property type="entry name" value="TauD-like_sf"/>
</dbReference>
<keyword evidence="2" id="KW-0560">Oxidoreductase</keyword>
<evidence type="ECO:0000256" key="4">
    <source>
        <dbReference type="ARBA" id="ARBA00023194"/>
    </source>
</evidence>
<keyword evidence="3" id="KW-0408">Iron</keyword>
<dbReference type="InterPro" id="IPR003819">
    <property type="entry name" value="TauD/TfdA-like"/>
</dbReference>
<dbReference type="EMBL" id="LMWP01000062">
    <property type="protein sequence ID" value="KUN16125.1"/>
    <property type="molecule type" value="Genomic_DNA"/>
</dbReference>
<evidence type="ECO:0000256" key="3">
    <source>
        <dbReference type="ARBA" id="ARBA00023004"/>
    </source>
</evidence>
<feature type="domain" description="TauD/TfdA-like" evidence="5">
    <location>
        <begin position="66"/>
        <end position="279"/>
    </location>
</feature>
<evidence type="ECO:0000256" key="1">
    <source>
        <dbReference type="ARBA" id="ARBA00001954"/>
    </source>
</evidence>
<evidence type="ECO:0000313" key="6">
    <source>
        <dbReference type="EMBL" id="KUN16125.1"/>
    </source>
</evidence>
<evidence type="ECO:0000259" key="5">
    <source>
        <dbReference type="Pfam" id="PF02668"/>
    </source>
</evidence>
<evidence type="ECO:0000256" key="2">
    <source>
        <dbReference type="ARBA" id="ARBA00023002"/>
    </source>
</evidence>
<organism evidence="6 7">
    <name type="scientific">Streptomyces corchorusii</name>
    <name type="common">Streptomyces chibaensis</name>
    <dbReference type="NCBI Taxonomy" id="1903"/>
    <lineage>
        <taxon>Bacteria</taxon>
        <taxon>Bacillati</taxon>
        <taxon>Actinomycetota</taxon>
        <taxon>Actinomycetes</taxon>
        <taxon>Kitasatosporales</taxon>
        <taxon>Streptomycetaceae</taxon>
        <taxon>Streptomyces</taxon>
    </lineage>
</organism>
<reference evidence="6 7" key="1">
    <citation type="submission" date="2015-10" db="EMBL/GenBank/DDBJ databases">
        <title>Draft genome sequence of Streptomyces corchorusii DSM 40340, type strain for the species Streptomyces corchorusii.</title>
        <authorList>
            <person name="Ruckert C."/>
            <person name="Winkler A."/>
            <person name="Kalinowski J."/>
            <person name="Kampfer P."/>
            <person name="Glaeser S."/>
        </authorList>
    </citation>
    <scope>NUCLEOTIDE SEQUENCE [LARGE SCALE GENOMIC DNA]</scope>
    <source>
        <strain evidence="6 7">DSM 40340</strain>
    </source>
</reference>
<keyword evidence="4" id="KW-0045">Antibiotic biosynthesis</keyword>
<dbReference type="Pfam" id="PF02668">
    <property type="entry name" value="TauD"/>
    <property type="match status" value="1"/>
</dbReference>
<dbReference type="AlphaFoldDB" id="A0A101PR32"/>
<dbReference type="Proteomes" id="UP000053398">
    <property type="component" value="Unassembled WGS sequence"/>
</dbReference>
<dbReference type="PANTHER" id="PTHR10696:SF56">
    <property type="entry name" value="TAUD_TFDA-LIKE DOMAIN-CONTAINING PROTEIN"/>
    <property type="match status" value="1"/>
</dbReference>
<gene>
    <name evidence="6" type="ORF">AQJ11_40645</name>
</gene>
<dbReference type="GO" id="GO:0016491">
    <property type="term" value="F:oxidoreductase activity"/>
    <property type="evidence" value="ECO:0007669"/>
    <property type="project" value="UniProtKB-KW"/>
</dbReference>
<name>A0A101PR32_STRCK</name>
<dbReference type="PANTHER" id="PTHR10696">
    <property type="entry name" value="GAMMA-BUTYROBETAINE HYDROXYLASE-RELATED"/>
    <property type="match status" value="1"/>
</dbReference>
<comment type="cofactor">
    <cofactor evidence="1">
        <name>Fe(2+)</name>
        <dbReference type="ChEBI" id="CHEBI:29033"/>
    </cofactor>
</comment>
<comment type="caution">
    <text evidence="6">The sequence shown here is derived from an EMBL/GenBank/DDBJ whole genome shotgun (WGS) entry which is preliminary data.</text>
</comment>
<dbReference type="RefSeq" id="WP_059266769.1">
    <property type="nucleotide sequence ID" value="NZ_KQ948375.1"/>
</dbReference>
<dbReference type="InterPro" id="IPR050411">
    <property type="entry name" value="AlphaKG_dependent_hydroxylases"/>
</dbReference>
<keyword evidence="7" id="KW-1185">Reference proteome</keyword>
<proteinExistence type="predicted"/>
<accession>A0A101PR32</accession>
<dbReference type="Gene3D" id="3.60.130.10">
    <property type="entry name" value="Clavaminate synthase-like"/>
    <property type="match status" value="1"/>
</dbReference>